<organism evidence="1 2">
    <name type="scientific">Trifolium medium</name>
    <dbReference type="NCBI Taxonomy" id="97028"/>
    <lineage>
        <taxon>Eukaryota</taxon>
        <taxon>Viridiplantae</taxon>
        <taxon>Streptophyta</taxon>
        <taxon>Embryophyta</taxon>
        <taxon>Tracheophyta</taxon>
        <taxon>Spermatophyta</taxon>
        <taxon>Magnoliopsida</taxon>
        <taxon>eudicotyledons</taxon>
        <taxon>Gunneridae</taxon>
        <taxon>Pentapetalae</taxon>
        <taxon>rosids</taxon>
        <taxon>fabids</taxon>
        <taxon>Fabales</taxon>
        <taxon>Fabaceae</taxon>
        <taxon>Papilionoideae</taxon>
        <taxon>50 kb inversion clade</taxon>
        <taxon>NPAAA clade</taxon>
        <taxon>Hologalegina</taxon>
        <taxon>IRL clade</taxon>
        <taxon>Trifolieae</taxon>
        <taxon>Trifolium</taxon>
    </lineage>
</organism>
<evidence type="ECO:0000313" key="1">
    <source>
        <dbReference type="EMBL" id="MCI06482.1"/>
    </source>
</evidence>
<name>A0A392P410_9FABA</name>
<sequence>MFTDIRNPPLEDWEVRISSVSRRICSSFKWGTIPMYQIAFEHMGYRMPFTDFEMAVFYNLELSPSQLLPNYLAFIQAFEITTSHLEIVPTILLFFHTFHLQRSRPKGEVANKFGWVSLKQNKRLFEMYEESVRGFKEKYYLVLPITSAGWRSIVTRGPKYDDNRNVVVGPNGEPEMEDYARLHFHWTQGHYLRPTNNFIFKKSTLSQDEAADYDRLIEFF</sequence>
<reference evidence="1 2" key="1">
    <citation type="journal article" date="2018" name="Front. Plant Sci.">
        <title>Red Clover (Trifolium pratense) and Zigzag Clover (T. medium) - A Picture of Genomic Similarities and Differences.</title>
        <authorList>
            <person name="Dluhosova J."/>
            <person name="Istvanek J."/>
            <person name="Nedelnik J."/>
            <person name="Repkova J."/>
        </authorList>
    </citation>
    <scope>NUCLEOTIDE SEQUENCE [LARGE SCALE GENOMIC DNA]</scope>
    <source>
        <strain evidence="2">cv. 10/8</strain>
        <tissue evidence="1">Leaf</tissue>
    </source>
</reference>
<accession>A0A392P410</accession>
<comment type="caution">
    <text evidence="1">The sequence shown here is derived from an EMBL/GenBank/DDBJ whole genome shotgun (WGS) entry which is preliminary data.</text>
</comment>
<feature type="non-terminal residue" evidence="1">
    <location>
        <position position="220"/>
    </location>
</feature>
<keyword evidence="2" id="KW-1185">Reference proteome</keyword>
<proteinExistence type="predicted"/>
<dbReference type="EMBL" id="LXQA010061970">
    <property type="protein sequence ID" value="MCI06482.1"/>
    <property type="molecule type" value="Genomic_DNA"/>
</dbReference>
<protein>
    <submittedName>
        <fullName evidence="1">Uncharacterized protein</fullName>
    </submittedName>
</protein>
<evidence type="ECO:0000313" key="2">
    <source>
        <dbReference type="Proteomes" id="UP000265520"/>
    </source>
</evidence>
<dbReference type="Proteomes" id="UP000265520">
    <property type="component" value="Unassembled WGS sequence"/>
</dbReference>
<dbReference type="AlphaFoldDB" id="A0A392P410"/>